<evidence type="ECO:0000313" key="4">
    <source>
        <dbReference type="Proteomes" id="UP000289775"/>
    </source>
</evidence>
<dbReference type="RefSeq" id="WP_165357665.1">
    <property type="nucleotide sequence ID" value="NZ_JUIW01000003.1"/>
</dbReference>
<name>A0A444WFA9_9FLAO</name>
<dbReference type="EMBL" id="JUIW01000003">
    <property type="protein sequence ID" value="RYJ44394.1"/>
    <property type="molecule type" value="Genomic_DNA"/>
</dbReference>
<proteinExistence type="predicted"/>
<dbReference type="InterPro" id="IPR013783">
    <property type="entry name" value="Ig-like_fold"/>
</dbReference>
<feature type="domain" description="Fibronectin type-III" evidence="2">
    <location>
        <begin position="466"/>
        <end position="557"/>
    </location>
</feature>
<evidence type="ECO:0000256" key="1">
    <source>
        <dbReference type="ARBA" id="ARBA00022729"/>
    </source>
</evidence>
<dbReference type="InterPro" id="IPR036116">
    <property type="entry name" value="FN3_sf"/>
</dbReference>
<dbReference type="Proteomes" id="UP000289775">
    <property type="component" value="Unassembled WGS sequence"/>
</dbReference>
<dbReference type="Pfam" id="PF00041">
    <property type="entry name" value="fn3"/>
    <property type="match status" value="1"/>
</dbReference>
<dbReference type="PROSITE" id="PS50853">
    <property type="entry name" value="FN3"/>
    <property type="match status" value="3"/>
</dbReference>
<sequence length="1711" mass="181711">MCLAFTGVNAQTVTIGSGTNTSTNSTVGSGLGPVNGYYEYMRYQVVYTAAEITAAGGAQGFIDEMGWNVAALPNAGTLPNYKIRFALTDATDSASNNTAELTEVYSGDYTPALGFDMIDLTTPFLWDGTSNILVDVCYGSVTYTAEFGTVYTYGTADNSSRFARSDNSSRCGVATDIANNFKPQIQFTMSPPPACFPVSGLAVSGITNSSAVISWNALTTAPADGYDYYVSESSTAPTAATVPTDNTDETSVILTLDPTTQYYVWVRSDCGDETSDWSSAITFTTFQIPATMPFSEDFETSPNWNVANGTQTNKWFIGTAVNNGGSSSLYISNDNGTTNDYNNGSTSVVHAYRDITLPANIVQAMVSFDWKGTGEDGYDYLSVWVVPVTYIPVAGEEIEDTDGLQVVEELSLSGDAFLTEQYVIDAADYAGQTVRLVFEWINDDGVGSSPAAAVDNISVTEVTCFAPEEANHVVTYEGITLSWTALETAPTGGYDYYYSTQNTTPTDETTPTGNTEEITLSLTTLDPDTVYYYWVRSNCSGTYSEWISGGSFRTECDAVTPVVMQDFTDYTESIPGDCWKEQTGVLGTAVVLENTDSSWQSGNYNNNSGNANGKAAYINLYEELDDWFVSPAIDLGDGSVTYQLSLDASVIPWSGSTPIADMEDKFVKIVVSTDAGNTWDLVNVIKTYGGDNIPAGGVSDIISLEGYTGIIKIGFYAHSEDDAPDSRFYIDNFVVDVQPACALPIDLVYSDVAQNSVQISWTAPATAPANGYEYYVNEDGTVPTPATEATGSVEAGVLTAEVTDLTSGTRNYVWVRSNCSEDAQSEWVGPVSFMTACTPSDLTVTEPGEVCGQGTTELEASSTTGTVYWFESEDAALPLGEGTTFEIPYITETTSFYVSSAQTSVGALVKVGQGAATTNTYSNPLYSAWSNNHTQHLITAAELTAAGLSAGDINSIALDVTSAGTLPMKDLTIKIGTSSAVNMEAFVANDAFSVVYTNVSYLPVTGVNTFDFETLFNWDGTSNIVVEFCHGNSSSSATMSRTVKSDVTAYVSTIKHHFSESTSGADACAATEGGTVLTYSVRPQFIFNGNGLCFSSREEVEVVVTDAPDITPAATEEAICIGGSTDLSVTSDNTDYTYVWTPGDLEGALQTVSPTETTTYTVTATDEVSGCIETATITVTVNLLPDEITIAEEPIEICGNALQPLTAQGANVSGEVVIGNGTTAPSTTSYPNPLSAYYGGVKTQILYTEQELLAQGLVIGAQISSLAFDFNASVANACNDLTIRMGSTTNTNMEGGFVTSAALQTVYNQNFTSVSGTTGFVDFNLSTSYTWTGGNLIVEVVHNQGNNGNGSGTRTNTTTTGFASVYYGAKDGVTPAGVASFDALTSYDTSNSSTSRPNISFNYSVVNAVTWAPATNLYTDEEGTVAYTEGDDVDMVYFMSNEAGEFAYTATATNAAGCSVTADVTINVNVTETPVADAEQTFCGASTVADLTADGNDIQWYADETADEVLTEETAIETGTYFVSQMIDGCESARVAVEVTVNITPAPQGESVQEIGVYAGETADISLIEVTGVEGGVITWYLTEEDAINNENSLGDDYVIENEATYYAVQTLDGCPSEPFAVTVSVVLDTKDFDSANFAYWPNPVKDVLTVSYSSAITSATVYNMLGQPVISQQINALEGTVNMANLSEGTYIVIVATETATKTIRVVKKQ</sequence>
<dbReference type="InterPro" id="IPR044023">
    <property type="entry name" value="Ig_7"/>
</dbReference>
<reference evidence="3 4" key="1">
    <citation type="submission" date="2014-12" db="EMBL/GenBank/DDBJ databases">
        <title>Genome sequence of Flavobacterium beibuense RSKm HC5.</title>
        <authorList>
            <person name="Kim J.F."/>
            <person name="Song J.Y."/>
            <person name="Kwak M.-J."/>
            <person name="Lee S.-W."/>
        </authorList>
    </citation>
    <scope>NUCLEOTIDE SEQUENCE [LARGE SCALE GENOMIC DNA]</scope>
    <source>
        <strain evidence="3 4">RSKm HC5</strain>
    </source>
</reference>
<evidence type="ECO:0000259" key="2">
    <source>
        <dbReference type="PROSITE" id="PS50853"/>
    </source>
</evidence>
<dbReference type="InterPro" id="IPR003961">
    <property type="entry name" value="FN3_dom"/>
</dbReference>
<organism evidence="3 4">
    <name type="scientific">Flavobacterium beibuense</name>
    <dbReference type="NCBI Taxonomy" id="657326"/>
    <lineage>
        <taxon>Bacteria</taxon>
        <taxon>Pseudomonadati</taxon>
        <taxon>Bacteroidota</taxon>
        <taxon>Flavobacteriia</taxon>
        <taxon>Flavobacteriales</taxon>
        <taxon>Flavobacteriaceae</taxon>
        <taxon>Flavobacterium</taxon>
    </lineage>
</organism>
<protein>
    <submittedName>
        <fullName evidence="3">Fibronectin type III domain protein</fullName>
    </submittedName>
</protein>
<dbReference type="NCBIfam" id="TIGR04183">
    <property type="entry name" value="Por_Secre_tail"/>
    <property type="match status" value="1"/>
</dbReference>
<dbReference type="SUPFAM" id="SSF49265">
    <property type="entry name" value="Fibronectin type III"/>
    <property type="match status" value="2"/>
</dbReference>
<accession>A0A444WFA9</accession>
<dbReference type="Pfam" id="PF19081">
    <property type="entry name" value="Ig_7"/>
    <property type="match status" value="2"/>
</dbReference>
<dbReference type="InterPro" id="IPR026444">
    <property type="entry name" value="Secre_tail"/>
</dbReference>
<feature type="domain" description="Fibronectin type-III" evidence="2">
    <location>
        <begin position="743"/>
        <end position="841"/>
    </location>
</feature>
<gene>
    <name evidence="3" type="ORF">NU09_1004</name>
</gene>
<dbReference type="Pfam" id="PF18962">
    <property type="entry name" value="Por_Secre_tail"/>
    <property type="match status" value="1"/>
</dbReference>
<keyword evidence="1" id="KW-0732">Signal</keyword>
<dbReference type="SMART" id="SM00060">
    <property type="entry name" value="FN3"/>
    <property type="match status" value="3"/>
</dbReference>
<evidence type="ECO:0000313" key="3">
    <source>
        <dbReference type="EMBL" id="RYJ44394.1"/>
    </source>
</evidence>
<keyword evidence="4" id="KW-1185">Reference proteome</keyword>
<comment type="caution">
    <text evidence="3">The sequence shown here is derived from an EMBL/GenBank/DDBJ whole genome shotgun (WGS) entry which is preliminary data.</text>
</comment>
<dbReference type="Gene3D" id="2.60.40.10">
    <property type="entry name" value="Immunoglobulins"/>
    <property type="match status" value="3"/>
</dbReference>
<feature type="domain" description="Fibronectin type-III" evidence="2">
    <location>
        <begin position="197"/>
        <end position="288"/>
    </location>
</feature>
<dbReference type="CDD" id="cd00063">
    <property type="entry name" value="FN3"/>
    <property type="match status" value="3"/>
</dbReference>